<dbReference type="EMBL" id="CM037155">
    <property type="protein sequence ID" value="KAH7846913.1"/>
    <property type="molecule type" value="Genomic_DNA"/>
</dbReference>
<gene>
    <name evidence="1" type="ORF">Vadar_019593</name>
</gene>
<evidence type="ECO:0000313" key="1">
    <source>
        <dbReference type="EMBL" id="KAH7846913.1"/>
    </source>
</evidence>
<dbReference type="Proteomes" id="UP000828048">
    <property type="component" value="Chromosome 5"/>
</dbReference>
<organism evidence="1 2">
    <name type="scientific">Vaccinium darrowii</name>
    <dbReference type="NCBI Taxonomy" id="229202"/>
    <lineage>
        <taxon>Eukaryota</taxon>
        <taxon>Viridiplantae</taxon>
        <taxon>Streptophyta</taxon>
        <taxon>Embryophyta</taxon>
        <taxon>Tracheophyta</taxon>
        <taxon>Spermatophyta</taxon>
        <taxon>Magnoliopsida</taxon>
        <taxon>eudicotyledons</taxon>
        <taxon>Gunneridae</taxon>
        <taxon>Pentapetalae</taxon>
        <taxon>asterids</taxon>
        <taxon>Ericales</taxon>
        <taxon>Ericaceae</taxon>
        <taxon>Vaccinioideae</taxon>
        <taxon>Vaccinieae</taxon>
        <taxon>Vaccinium</taxon>
    </lineage>
</organism>
<keyword evidence="2" id="KW-1185">Reference proteome</keyword>
<reference evidence="1 2" key="1">
    <citation type="journal article" date="2021" name="Hortic Res">
        <title>High-quality reference genome and annotation aids understanding of berry development for evergreen blueberry (Vaccinium darrowii).</title>
        <authorList>
            <person name="Yu J."/>
            <person name="Hulse-Kemp A.M."/>
            <person name="Babiker E."/>
            <person name="Staton M."/>
        </authorList>
    </citation>
    <scope>NUCLEOTIDE SEQUENCE [LARGE SCALE GENOMIC DNA]</scope>
    <source>
        <strain evidence="2">cv. NJ 8807/NJ 8810</strain>
        <tissue evidence="1">Young leaf</tissue>
    </source>
</reference>
<accession>A0ACB7Y1L6</accession>
<evidence type="ECO:0000313" key="2">
    <source>
        <dbReference type="Proteomes" id="UP000828048"/>
    </source>
</evidence>
<comment type="caution">
    <text evidence="1">The sequence shown here is derived from an EMBL/GenBank/DDBJ whole genome shotgun (WGS) entry which is preliminary data.</text>
</comment>
<proteinExistence type="predicted"/>
<protein>
    <submittedName>
        <fullName evidence="1">Uncharacterized protein</fullName>
    </submittedName>
</protein>
<sequence>MEKGFASSNSIESSGQSQIDGLCLIAGEMDADASTGVLIPRRRIQISHLTGKIGPYVRPICEIRQFQKQLEDQFVVRSTLRKALVFLLYERRSDEATDCSTGEAPEKSRTRIYRNMQQYPDAAKVPGILVQAVLLLLGGCKIPTGVPTVDIPFGQSHRDVDDNPKHAKLLRRLASLVMFRDKRKERCFDKKIRYTVRKEVAQRMYCKNGQFASLKDNSGSSLCDSANSCLLGDGTPQPSPQPETIVRRCQHCGVGENSTPAMRRGPVGPRTLCNACGLMWANKGTLRDLNKGGRNVSSDLIEPGTPTDPSAAITGRMGKPSVNPDEEAVSSLTKGSEEQEKFFSASEAPFLQCLNCIPRTESATRHCSSGNEVRIIRALAMPNNRAELGLRKIRRCNEKAGKRKKRRNEARREGAARCPFLGLQNRIGRARKYGWPNTNVFTKAMGEMLLGQMTGNLPVVLLRPTIITSTYKEPFPGWVEGIRYNNGVAIHLHSYKSIGKSLQCLFTIIAAKNLSEIIEVEEGTPLAVATSILATPDHSKQSKAESSSPKKGHSTIDMEQDGLEDSQNKTKDYPRPPTANKDQKKRKD</sequence>
<name>A0ACB7Y1L6_9ERIC</name>